<dbReference type="EC" id="2.7.13.3" evidence="2"/>
<evidence type="ECO:0000256" key="4">
    <source>
        <dbReference type="ARBA" id="ARBA00022679"/>
    </source>
</evidence>
<dbReference type="PANTHER" id="PTHR24421:SF10">
    <property type="entry name" value="NITRATE_NITRITE SENSOR PROTEIN NARQ"/>
    <property type="match status" value="1"/>
</dbReference>
<protein>
    <recommendedName>
        <fullName evidence="2">histidine kinase</fullName>
        <ecNumber evidence="2">2.7.13.3</ecNumber>
    </recommendedName>
</protein>
<evidence type="ECO:0000256" key="9">
    <source>
        <dbReference type="SAM" id="Phobius"/>
    </source>
</evidence>
<dbReference type="InterPro" id="IPR036890">
    <property type="entry name" value="HATPase_C_sf"/>
</dbReference>
<keyword evidence="7" id="KW-0067">ATP-binding</keyword>
<evidence type="ECO:0000256" key="1">
    <source>
        <dbReference type="ARBA" id="ARBA00000085"/>
    </source>
</evidence>
<gene>
    <name evidence="11" type="ORF">SAMN04489740_0438</name>
</gene>
<feature type="transmembrane region" description="Helical" evidence="9">
    <location>
        <begin position="135"/>
        <end position="152"/>
    </location>
</feature>
<keyword evidence="3" id="KW-0597">Phosphoprotein</keyword>
<keyword evidence="9" id="KW-0472">Membrane</keyword>
<organism evidence="11 12">
    <name type="scientific">Arthrobacter alpinus</name>
    <dbReference type="NCBI Taxonomy" id="656366"/>
    <lineage>
        <taxon>Bacteria</taxon>
        <taxon>Bacillati</taxon>
        <taxon>Actinomycetota</taxon>
        <taxon>Actinomycetes</taxon>
        <taxon>Micrococcales</taxon>
        <taxon>Micrococcaceae</taxon>
        <taxon>Arthrobacter</taxon>
    </lineage>
</organism>
<dbReference type="GO" id="GO:0016020">
    <property type="term" value="C:membrane"/>
    <property type="evidence" value="ECO:0007669"/>
    <property type="project" value="InterPro"/>
</dbReference>
<feature type="domain" description="Signal transduction histidine kinase subgroup 3 dimerisation and phosphoacceptor" evidence="10">
    <location>
        <begin position="189"/>
        <end position="252"/>
    </location>
</feature>
<feature type="transmembrane region" description="Helical" evidence="9">
    <location>
        <begin position="110"/>
        <end position="128"/>
    </location>
</feature>
<evidence type="ECO:0000256" key="7">
    <source>
        <dbReference type="ARBA" id="ARBA00022840"/>
    </source>
</evidence>
<dbReference type="InterPro" id="IPR050482">
    <property type="entry name" value="Sensor_HK_TwoCompSys"/>
</dbReference>
<proteinExistence type="predicted"/>
<dbReference type="GO" id="GO:0046983">
    <property type="term" value="F:protein dimerization activity"/>
    <property type="evidence" value="ECO:0007669"/>
    <property type="project" value="InterPro"/>
</dbReference>
<keyword evidence="5" id="KW-0547">Nucleotide-binding</keyword>
<keyword evidence="9" id="KW-0812">Transmembrane</keyword>
<evidence type="ECO:0000313" key="11">
    <source>
        <dbReference type="EMBL" id="SED99255.1"/>
    </source>
</evidence>
<evidence type="ECO:0000256" key="6">
    <source>
        <dbReference type="ARBA" id="ARBA00022777"/>
    </source>
</evidence>
<dbReference type="CDD" id="cd16917">
    <property type="entry name" value="HATPase_UhpB-NarQ-NarX-like"/>
    <property type="match status" value="1"/>
</dbReference>
<dbReference type="InterPro" id="IPR011712">
    <property type="entry name" value="Sig_transdc_His_kin_sub3_dim/P"/>
</dbReference>
<evidence type="ECO:0000259" key="10">
    <source>
        <dbReference type="Pfam" id="PF07730"/>
    </source>
</evidence>
<keyword evidence="6 11" id="KW-0418">Kinase</keyword>
<evidence type="ECO:0000256" key="5">
    <source>
        <dbReference type="ARBA" id="ARBA00022741"/>
    </source>
</evidence>
<dbReference type="Pfam" id="PF07730">
    <property type="entry name" value="HisKA_3"/>
    <property type="match status" value="1"/>
</dbReference>
<feature type="transmembrane region" description="Helical" evidence="9">
    <location>
        <begin position="52"/>
        <end position="71"/>
    </location>
</feature>
<comment type="catalytic activity">
    <reaction evidence="1">
        <text>ATP + protein L-histidine = ADP + protein N-phospho-L-histidine.</text>
        <dbReference type="EC" id="2.7.13.3"/>
    </reaction>
</comment>
<dbReference type="Gene3D" id="1.20.5.1930">
    <property type="match status" value="1"/>
</dbReference>
<dbReference type="Gene3D" id="3.30.565.10">
    <property type="entry name" value="Histidine kinase-like ATPase, C-terminal domain"/>
    <property type="match status" value="1"/>
</dbReference>
<dbReference type="EMBL" id="FNTV01000001">
    <property type="protein sequence ID" value="SED99255.1"/>
    <property type="molecule type" value="Genomic_DNA"/>
</dbReference>
<keyword evidence="9" id="KW-1133">Transmembrane helix</keyword>
<keyword evidence="4" id="KW-0808">Transferase</keyword>
<evidence type="ECO:0000256" key="3">
    <source>
        <dbReference type="ARBA" id="ARBA00022553"/>
    </source>
</evidence>
<dbReference type="GO" id="GO:0000155">
    <property type="term" value="F:phosphorelay sensor kinase activity"/>
    <property type="evidence" value="ECO:0007669"/>
    <property type="project" value="InterPro"/>
</dbReference>
<reference evidence="11 12" key="1">
    <citation type="submission" date="2016-10" db="EMBL/GenBank/DDBJ databases">
        <authorList>
            <person name="de Groot N.N."/>
        </authorList>
    </citation>
    <scope>NUCLEOTIDE SEQUENCE [LARGE SCALE GENOMIC DNA]</scope>
    <source>
        <strain evidence="11 12">DSM 22274</strain>
    </source>
</reference>
<keyword evidence="8" id="KW-0902">Two-component regulatory system</keyword>
<feature type="transmembrane region" description="Helical" evidence="9">
    <location>
        <begin position="83"/>
        <end position="104"/>
    </location>
</feature>
<feature type="transmembrane region" description="Helical" evidence="9">
    <location>
        <begin position="12"/>
        <end position="32"/>
    </location>
</feature>
<sequence length="406" mass="43126">MNIKTLPIGSPWRTVLLVIVVAVADVLLSAISIGLGMDSGSVPDPEHSGIEWIRFAIAPILAPLGAVALIWRHRFPKTVAATTAVLGALSFSFTGFFVALFLLAKRRLDWWVAAVIALSLGVETLVGIEPLTWDVALVGVVGLAAISAWGAYRGQKGRTLDSRMLSLRERAELAEVERAAETERSRLAERHRIAREMHDTLAHRMSLVAVQAAALQVDAPDADTAHAARVIRETAHAALGELREVLGVLREKETAQAPTAPSGIADIPALADQWRQAGVAVEYVPQPGLTTDGIPDAVGRAAFRVAQEGITNVARHAPEARATVTLERYSSESNGPESELRITVVNGPSVSGDAAPGAGRGLIGLAERIRLLAGSLEHGPTTSGFELKARIPFTPQADQQNIEATS</sequence>
<dbReference type="AlphaFoldDB" id="A0A1H5F764"/>
<evidence type="ECO:0000313" key="12">
    <source>
        <dbReference type="Proteomes" id="UP000182725"/>
    </source>
</evidence>
<evidence type="ECO:0000256" key="2">
    <source>
        <dbReference type="ARBA" id="ARBA00012438"/>
    </source>
</evidence>
<dbReference type="Proteomes" id="UP000182725">
    <property type="component" value="Unassembled WGS sequence"/>
</dbReference>
<dbReference type="PANTHER" id="PTHR24421">
    <property type="entry name" value="NITRATE/NITRITE SENSOR PROTEIN NARX-RELATED"/>
    <property type="match status" value="1"/>
</dbReference>
<name>A0A1H5F764_9MICC</name>
<evidence type="ECO:0000256" key="8">
    <source>
        <dbReference type="ARBA" id="ARBA00023012"/>
    </source>
</evidence>
<dbReference type="RefSeq" id="WP_083360555.1">
    <property type="nucleotide sequence ID" value="NZ_FNTV01000001.1"/>
</dbReference>
<accession>A0A1H5F764</accession>
<dbReference type="GO" id="GO:0005524">
    <property type="term" value="F:ATP binding"/>
    <property type="evidence" value="ECO:0007669"/>
    <property type="project" value="UniProtKB-KW"/>
</dbReference>